<dbReference type="OrthoDB" id="439920at2759"/>
<name>A0A1Q9D7X6_SYMMI</name>
<keyword evidence="1" id="KW-0812">Transmembrane</keyword>
<evidence type="ECO:0008006" key="4">
    <source>
        <dbReference type="Google" id="ProtNLM"/>
    </source>
</evidence>
<sequence length="291" mass="32404">MGADSNEDQLDHLTGARCLASFWIVCGHFAPRLEESVFTPVRHRGNAAVNFFIILSGFITHWVYAKRLLSPKPGQVARFYVRRIGRVVLTTWFAMVLGLVVVVVQLRGRFPEFGHLLRCFLFLETWRDPIDWCPNGQTWTVAALLPSWLLYPLTCRLVFATAEHGGLLLLSVLAVMLWSTALAPMIWCFVRQGYWLSNVQGIWSYIWPPSQIGDFALGAVAAETARRFVASGSSVLGRFSRPAADVALLLVLLICFMVPSGGARQASTFSFFSIFSGANAETGQNRLLLCE</sequence>
<organism evidence="2 3">
    <name type="scientific">Symbiodinium microadriaticum</name>
    <name type="common">Dinoflagellate</name>
    <name type="synonym">Zooxanthella microadriatica</name>
    <dbReference type="NCBI Taxonomy" id="2951"/>
    <lineage>
        <taxon>Eukaryota</taxon>
        <taxon>Sar</taxon>
        <taxon>Alveolata</taxon>
        <taxon>Dinophyceae</taxon>
        <taxon>Suessiales</taxon>
        <taxon>Symbiodiniaceae</taxon>
        <taxon>Symbiodinium</taxon>
    </lineage>
</organism>
<evidence type="ECO:0000313" key="3">
    <source>
        <dbReference type="Proteomes" id="UP000186817"/>
    </source>
</evidence>
<accession>A0A1Q9D7X6</accession>
<protein>
    <recommendedName>
        <fullName evidence="4">Acyltransferase 3 domain-containing protein</fullName>
    </recommendedName>
</protein>
<dbReference type="Proteomes" id="UP000186817">
    <property type="component" value="Unassembled WGS sequence"/>
</dbReference>
<feature type="transmembrane region" description="Helical" evidence="1">
    <location>
        <begin position="47"/>
        <end position="65"/>
    </location>
</feature>
<keyword evidence="3" id="KW-1185">Reference proteome</keyword>
<keyword evidence="1" id="KW-0472">Membrane</keyword>
<proteinExistence type="predicted"/>
<dbReference type="EMBL" id="LSRX01000674">
    <property type="protein sequence ID" value="OLP91251.1"/>
    <property type="molecule type" value="Genomic_DNA"/>
</dbReference>
<feature type="transmembrane region" description="Helical" evidence="1">
    <location>
        <begin position="139"/>
        <end position="159"/>
    </location>
</feature>
<feature type="transmembrane region" description="Helical" evidence="1">
    <location>
        <begin position="86"/>
        <end position="106"/>
    </location>
</feature>
<feature type="transmembrane region" description="Helical" evidence="1">
    <location>
        <begin position="166"/>
        <end position="187"/>
    </location>
</feature>
<dbReference type="OMA" id="WIVCGHF"/>
<keyword evidence="1" id="KW-1133">Transmembrane helix</keyword>
<comment type="caution">
    <text evidence="2">The sequence shown here is derived from an EMBL/GenBank/DDBJ whole genome shotgun (WGS) entry which is preliminary data.</text>
</comment>
<evidence type="ECO:0000256" key="1">
    <source>
        <dbReference type="SAM" id="Phobius"/>
    </source>
</evidence>
<reference evidence="2 3" key="1">
    <citation type="submission" date="2016-02" db="EMBL/GenBank/DDBJ databases">
        <title>Genome analysis of coral dinoflagellate symbionts highlights evolutionary adaptations to a symbiotic lifestyle.</title>
        <authorList>
            <person name="Aranda M."/>
            <person name="Li Y."/>
            <person name="Liew Y.J."/>
            <person name="Baumgarten S."/>
            <person name="Simakov O."/>
            <person name="Wilson M."/>
            <person name="Piel J."/>
            <person name="Ashoor H."/>
            <person name="Bougouffa S."/>
            <person name="Bajic V.B."/>
            <person name="Ryu T."/>
            <person name="Ravasi T."/>
            <person name="Bayer T."/>
            <person name="Micklem G."/>
            <person name="Kim H."/>
            <person name="Bhak J."/>
            <person name="Lajeunesse T.C."/>
            <person name="Voolstra C.R."/>
        </authorList>
    </citation>
    <scope>NUCLEOTIDE SEQUENCE [LARGE SCALE GENOMIC DNA]</scope>
    <source>
        <strain evidence="2 3">CCMP2467</strain>
    </source>
</reference>
<dbReference type="AlphaFoldDB" id="A0A1Q9D7X6"/>
<feature type="transmembrane region" description="Helical" evidence="1">
    <location>
        <begin position="246"/>
        <end position="263"/>
    </location>
</feature>
<evidence type="ECO:0000313" key="2">
    <source>
        <dbReference type="EMBL" id="OLP91251.1"/>
    </source>
</evidence>
<gene>
    <name evidence="2" type="ORF">AK812_SmicGene27058</name>
</gene>